<dbReference type="PROSITE" id="PS51192">
    <property type="entry name" value="HELICASE_ATP_BIND_1"/>
    <property type="match status" value="1"/>
</dbReference>
<keyword evidence="2" id="KW-0378">Hydrolase</keyword>
<evidence type="ECO:0000256" key="3">
    <source>
        <dbReference type="ARBA" id="ARBA00022806"/>
    </source>
</evidence>
<dbReference type="GO" id="GO:0016787">
    <property type="term" value="F:hydrolase activity"/>
    <property type="evidence" value="ECO:0007669"/>
    <property type="project" value="UniProtKB-KW"/>
</dbReference>
<evidence type="ECO:0000256" key="4">
    <source>
        <dbReference type="ARBA" id="ARBA00022840"/>
    </source>
</evidence>
<evidence type="ECO:0000256" key="2">
    <source>
        <dbReference type="ARBA" id="ARBA00022801"/>
    </source>
</evidence>
<keyword evidence="1" id="KW-0547">Nucleotide-binding</keyword>
<feature type="domain" description="Helicase ATP-binding" evidence="5">
    <location>
        <begin position="102"/>
        <end position="251"/>
    </location>
</feature>
<dbReference type="GO" id="GO:0004386">
    <property type="term" value="F:helicase activity"/>
    <property type="evidence" value="ECO:0007669"/>
    <property type="project" value="UniProtKB-KW"/>
</dbReference>
<dbReference type="CDD" id="cd17926">
    <property type="entry name" value="DEXHc_RE"/>
    <property type="match status" value="1"/>
</dbReference>
<dbReference type="InterPro" id="IPR014001">
    <property type="entry name" value="Helicase_ATP-bd"/>
</dbReference>
<dbReference type="Gene3D" id="3.40.50.300">
    <property type="entry name" value="P-loop containing nucleotide triphosphate hydrolases"/>
    <property type="match status" value="2"/>
</dbReference>
<dbReference type="SUPFAM" id="SSF52540">
    <property type="entry name" value="P-loop containing nucleoside triphosphate hydrolases"/>
    <property type="match status" value="2"/>
</dbReference>
<evidence type="ECO:0000313" key="6">
    <source>
        <dbReference type="EMBL" id="QHU01131.1"/>
    </source>
</evidence>
<reference evidence="6" key="1">
    <citation type="journal article" date="2020" name="Nature">
        <title>Giant virus diversity and host interactions through global metagenomics.</title>
        <authorList>
            <person name="Schulz F."/>
            <person name="Roux S."/>
            <person name="Paez-Espino D."/>
            <person name="Jungbluth S."/>
            <person name="Walsh D.A."/>
            <person name="Denef V.J."/>
            <person name="McMahon K.D."/>
            <person name="Konstantinidis K.T."/>
            <person name="Eloe-Fadrosh E.A."/>
            <person name="Kyrpides N.C."/>
            <person name="Woyke T."/>
        </authorList>
    </citation>
    <scope>NUCLEOTIDE SEQUENCE</scope>
    <source>
        <strain evidence="6">GVMAG-M-3300025860-25</strain>
    </source>
</reference>
<dbReference type="InterPro" id="IPR001650">
    <property type="entry name" value="Helicase_C-like"/>
</dbReference>
<keyword evidence="3" id="KW-0347">Helicase</keyword>
<evidence type="ECO:0000259" key="5">
    <source>
        <dbReference type="PROSITE" id="PS51192"/>
    </source>
</evidence>
<accession>A0A6C0J8N5</accession>
<dbReference type="PANTHER" id="PTHR11274">
    <property type="entry name" value="RAD25/XP-B DNA REPAIR HELICASE"/>
    <property type="match status" value="1"/>
</dbReference>
<dbReference type="AlphaFoldDB" id="A0A6C0J8N5"/>
<dbReference type="SMART" id="SM00487">
    <property type="entry name" value="DEXDc"/>
    <property type="match status" value="1"/>
</dbReference>
<dbReference type="PANTHER" id="PTHR11274:SF0">
    <property type="entry name" value="GENERAL TRANSCRIPTION AND DNA REPAIR FACTOR IIH HELICASE SUBUNIT XPB"/>
    <property type="match status" value="1"/>
</dbReference>
<dbReference type="GO" id="GO:0003677">
    <property type="term" value="F:DNA binding"/>
    <property type="evidence" value="ECO:0007669"/>
    <property type="project" value="InterPro"/>
</dbReference>
<dbReference type="InterPro" id="IPR027417">
    <property type="entry name" value="P-loop_NTPase"/>
</dbReference>
<dbReference type="Pfam" id="PF00271">
    <property type="entry name" value="Helicase_C"/>
    <property type="match status" value="1"/>
</dbReference>
<name>A0A6C0J8N5_9ZZZZ</name>
<dbReference type="GO" id="GO:0005524">
    <property type="term" value="F:ATP binding"/>
    <property type="evidence" value="ECO:0007669"/>
    <property type="project" value="UniProtKB-KW"/>
</dbReference>
<dbReference type="InterPro" id="IPR050615">
    <property type="entry name" value="ATP-dep_DNA_Helicase"/>
</dbReference>
<proteinExistence type="predicted"/>
<dbReference type="InterPro" id="IPR006935">
    <property type="entry name" value="Helicase/UvrB_N"/>
</dbReference>
<dbReference type="EMBL" id="MN740335">
    <property type="protein sequence ID" value="QHU01131.1"/>
    <property type="molecule type" value="Genomic_DNA"/>
</dbReference>
<sequence length="452" mass="51884">MDDSYLGNRGYSIIKTLKNTALISSLKKELTVKPFVNKQFQPDAKPFSVFLESKRKIYIPRYFGINKLGIPKENKIVQGTPIDIKFSSKLRPNQIPVVEKFIKVAHETGGGIISVPCGFGKTVLALYLVAALKVKTLVIVHKEFLMDQWKERIEFFLPNARVGKIQGDIVNIDDKDIVIGMLQSISMKDYPGDIFSTFGFVIYDECHHLGAEVFSRSLIKIGCNYTLGLSATPKRADGLTKVFEWFLGDTVYSIKQREQEEVKVKVINYYVEDDKYSEIKTNFKGQVNMPTMITNICMYEPRNEIILEEVYKCVKDGRKLLILSDRRDHLKFLHSKLNEKNISNGYYCGGMKQKDLKDTEEKQVMLGTFSMASEGFDCKTLNTIFLASPKSSIEQAVGRILRQNKEDREKVPMVIDIIDNFSIFGRQGDKRIKFYNKNKYEIETINKDIREK</sequence>
<dbReference type="Pfam" id="PF04851">
    <property type="entry name" value="ResIII"/>
    <property type="match status" value="1"/>
</dbReference>
<protein>
    <recommendedName>
        <fullName evidence="5">Helicase ATP-binding domain-containing protein</fullName>
    </recommendedName>
</protein>
<keyword evidence="4" id="KW-0067">ATP-binding</keyword>
<evidence type="ECO:0000256" key="1">
    <source>
        <dbReference type="ARBA" id="ARBA00022741"/>
    </source>
</evidence>
<organism evidence="6">
    <name type="scientific">viral metagenome</name>
    <dbReference type="NCBI Taxonomy" id="1070528"/>
    <lineage>
        <taxon>unclassified sequences</taxon>
        <taxon>metagenomes</taxon>
        <taxon>organismal metagenomes</taxon>
    </lineage>
</organism>